<evidence type="ECO:0000256" key="2">
    <source>
        <dbReference type="ARBA" id="ARBA00007837"/>
    </source>
</evidence>
<evidence type="ECO:0000256" key="8">
    <source>
        <dbReference type="ARBA" id="ARBA00022842"/>
    </source>
</evidence>
<evidence type="ECO:0000259" key="10">
    <source>
        <dbReference type="Pfam" id="PF00391"/>
    </source>
</evidence>
<dbReference type="RefSeq" id="WP_264326034.1">
    <property type="nucleotide sequence ID" value="NZ_JADEXQ010000055.1"/>
</dbReference>
<evidence type="ECO:0000313" key="12">
    <source>
        <dbReference type="EMBL" id="MBE9031204.1"/>
    </source>
</evidence>
<dbReference type="Pfam" id="PF02896">
    <property type="entry name" value="PEP-utilizers_C"/>
    <property type="match status" value="1"/>
</dbReference>
<sequence length="777" mass="85476">MSSHRAISSLNIVQLNQVQPTVDSSSLRHQIGETAYQLGVLKSRDIPVVDGLVLPRPQFFQHCQAGLIPAQLPSEQTLQAFADHCWTTIQRLNCEPWLSQLQTTWEMARYSHPIVVIRPSLAGALSMSASDLVLPQIGAIDELETMLKTFWSEVYCARNLSYWLRHVDDLAQIPLATLIQPLPMIEQSGWLWITDEMLVVERFWGVHWAGQPQEMDIDCVVLDRQTGQRRLSRHTPQQLVHTILGHWPRVLPTVDPLIVSGNQWLLPHVMPQAAADSSAPTSVVPPSPVTDKAMHTLAQKLWSEFQQPLRVDWQFAHGQLQVQHLVLGEQLPRHPTALWREPEPVVPPTGDRGAVEVATGVMASAGQGIGRAVVLNANQALLSELSDRNILVTSHLTPEWLPLIRHAAGIVTEAGGVTSHAAIIARSLGIPAIVGVNQATQKIRTGSWLQIEAGRIQRISSEQAVAAIEQQQRQPEPPPAGSTDQRAPRPTKTQLLVTISHLTQATSPESLVHQGIGLLRGEHLLSPYLAGCSPWQPLSEMMAAPLQQQLLQQLQQILSSPSDYPVWYRLADWRTHEITDGSDSPTEVNPALGLHGTLRYQRFPGWLDAELRTIAQLDLDQQSRLRLVFPFVRTIAEFEFCAARVQTAGLAALPLWIMAEIPAVIYALPEYAAAGVSGIAIGLNDLIQLLFGVDREQALMTDFFDPSHAQVRSVLHGALAQLIASARELQLDCTVCSVPADASLIAFLVECGVTGISVNPSDLRFAQDVIATAEARA</sequence>
<evidence type="ECO:0000256" key="5">
    <source>
        <dbReference type="ARBA" id="ARBA00022741"/>
    </source>
</evidence>
<keyword evidence="6" id="KW-0418">Kinase</keyword>
<dbReference type="InterPro" id="IPR040442">
    <property type="entry name" value="Pyrv_kinase-like_dom_sf"/>
</dbReference>
<comment type="cofactor">
    <cofactor evidence="1">
        <name>Mg(2+)</name>
        <dbReference type="ChEBI" id="CHEBI:18420"/>
    </cofactor>
</comment>
<keyword evidence="3" id="KW-0808">Transferase</keyword>
<evidence type="ECO:0000256" key="7">
    <source>
        <dbReference type="ARBA" id="ARBA00022840"/>
    </source>
</evidence>
<dbReference type="InterPro" id="IPR000121">
    <property type="entry name" value="PEP_util_C"/>
</dbReference>
<dbReference type="InterPro" id="IPR008279">
    <property type="entry name" value="PEP-util_enz_mobile_dom"/>
</dbReference>
<dbReference type="InterPro" id="IPR036637">
    <property type="entry name" value="Phosphohistidine_dom_sf"/>
</dbReference>
<dbReference type="PANTHER" id="PTHR43030">
    <property type="entry name" value="PHOSPHOENOLPYRUVATE SYNTHASE"/>
    <property type="match status" value="1"/>
</dbReference>
<dbReference type="InterPro" id="IPR006319">
    <property type="entry name" value="PEP_synth"/>
</dbReference>
<keyword evidence="8" id="KW-0460">Magnesium</keyword>
<evidence type="ECO:0000256" key="4">
    <source>
        <dbReference type="ARBA" id="ARBA00022723"/>
    </source>
</evidence>
<accession>A0A928Z3Z6</accession>
<comment type="similarity">
    <text evidence="2">Belongs to the PEP-utilizing enzyme family.</text>
</comment>
<proteinExistence type="inferred from homology"/>
<feature type="domain" description="PEP-utilising enzyme C-terminal" evidence="11">
    <location>
        <begin position="491"/>
        <end position="773"/>
    </location>
</feature>
<dbReference type="Gene3D" id="3.20.20.60">
    <property type="entry name" value="Phosphoenolpyruvate-binding domains"/>
    <property type="match status" value="1"/>
</dbReference>
<dbReference type="PANTHER" id="PTHR43030:SF1">
    <property type="entry name" value="PHOSPHOENOLPYRUVATE SYNTHASE"/>
    <property type="match status" value="1"/>
</dbReference>
<evidence type="ECO:0000256" key="3">
    <source>
        <dbReference type="ARBA" id="ARBA00022679"/>
    </source>
</evidence>
<dbReference type="Pfam" id="PF00391">
    <property type="entry name" value="PEP-utilizers"/>
    <property type="match status" value="1"/>
</dbReference>
<dbReference type="PROSITE" id="PS00370">
    <property type="entry name" value="PEP_ENZYMES_PHOS_SITE"/>
    <property type="match status" value="1"/>
</dbReference>
<dbReference type="EMBL" id="JADEXQ010000055">
    <property type="protein sequence ID" value="MBE9031204.1"/>
    <property type="molecule type" value="Genomic_DNA"/>
</dbReference>
<gene>
    <name evidence="12" type="ORF">IQ266_15830</name>
</gene>
<organism evidence="12 13">
    <name type="scientific">Romeriopsis navalis LEGE 11480</name>
    <dbReference type="NCBI Taxonomy" id="2777977"/>
    <lineage>
        <taxon>Bacteria</taxon>
        <taxon>Bacillati</taxon>
        <taxon>Cyanobacteriota</taxon>
        <taxon>Cyanophyceae</taxon>
        <taxon>Leptolyngbyales</taxon>
        <taxon>Leptolyngbyaceae</taxon>
        <taxon>Romeriopsis</taxon>
        <taxon>Romeriopsis navalis</taxon>
    </lineage>
</organism>
<dbReference type="GO" id="GO:0008986">
    <property type="term" value="F:pyruvate, water dikinase activity"/>
    <property type="evidence" value="ECO:0007669"/>
    <property type="project" value="InterPro"/>
</dbReference>
<evidence type="ECO:0008006" key="14">
    <source>
        <dbReference type="Google" id="ProtNLM"/>
    </source>
</evidence>
<keyword evidence="5" id="KW-0547">Nucleotide-binding</keyword>
<feature type="domain" description="PEP-utilising enzyme mobile" evidence="10">
    <location>
        <begin position="387"/>
        <end position="453"/>
    </location>
</feature>
<dbReference type="SUPFAM" id="SSF52009">
    <property type="entry name" value="Phosphohistidine domain"/>
    <property type="match status" value="1"/>
</dbReference>
<evidence type="ECO:0000256" key="9">
    <source>
        <dbReference type="SAM" id="MobiDB-lite"/>
    </source>
</evidence>
<reference evidence="12" key="1">
    <citation type="submission" date="2020-10" db="EMBL/GenBank/DDBJ databases">
        <authorList>
            <person name="Castelo-Branco R."/>
            <person name="Eusebio N."/>
            <person name="Adriana R."/>
            <person name="Vieira A."/>
            <person name="Brugerolle De Fraissinette N."/>
            <person name="Rezende De Castro R."/>
            <person name="Schneider M.P."/>
            <person name="Vasconcelos V."/>
            <person name="Leao P.N."/>
        </authorList>
    </citation>
    <scope>NUCLEOTIDE SEQUENCE</scope>
    <source>
        <strain evidence="12">LEGE 11480</strain>
    </source>
</reference>
<feature type="region of interest" description="Disordered" evidence="9">
    <location>
        <begin position="465"/>
        <end position="489"/>
    </location>
</feature>
<dbReference type="SUPFAM" id="SSF51621">
    <property type="entry name" value="Phosphoenolpyruvate/pyruvate domain"/>
    <property type="match status" value="1"/>
</dbReference>
<evidence type="ECO:0000256" key="1">
    <source>
        <dbReference type="ARBA" id="ARBA00001946"/>
    </source>
</evidence>
<dbReference type="AlphaFoldDB" id="A0A928Z3Z6"/>
<evidence type="ECO:0000313" key="13">
    <source>
        <dbReference type="Proteomes" id="UP000625316"/>
    </source>
</evidence>
<keyword evidence="7" id="KW-0067">ATP-binding</keyword>
<dbReference type="Proteomes" id="UP000625316">
    <property type="component" value="Unassembled WGS sequence"/>
</dbReference>
<dbReference type="InterPro" id="IPR018274">
    <property type="entry name" value="PEP_util_AS"/>
</dbReference>
<protein>
    <recommendedName>
        <fullName evidence="14">Pyruvate, water dikinase</fullName>
    </recommendedName>
</protein>
<comment type="caution">
    <text evidence="12">The sequence shown here is derived from an EMBL/GenBank/DDBJ whole genome shotgun (WGS) entry which is preliminary data.</text>
</comment>
<keyword evidence="13" id="KW-1185">Reference proteome</keyword>
<evidence type="ECO:0000256" key="6">
    <source>
        <dbReference type="ARBA" id="ARBA00022777"/>
    </source>
</evidence>
<keyword evidence="4" id="KW-0479">Metal-binding</keyword>
<dbReference type="GO" id="GO:0046872">
    <property type="term" value="F:metal ion binding"/>
    <property type="evidence" value="ECO:0007669"/>
    <property type="project" value="UniProtKB-KW"/>
</dbReference>
<dbReference type="GO" id="GO:0005524">
    <property type="term" value="F:ATP binding"/>
    <property type="evidence" value="ECO:0007669"/>
    <property type="project" value="UniProtKB-KW"/>
</dbReference>
<evidence type="ECO:0000259" key="11">
    <source>
        <dbReference type="Pfam" id="PF02896"/>
    </source>
</evidence>
<dbReference type="InterPro" id="IPR015813">
    <property type="entry name" value="Pyrv/PenolPyrv_kinase-like_dom"/>
</dbReference>
<name>A0A928Z3Z6_9CYAN</name>
<dbReference type="Gene3D" id="3.50.30.10">
    <property type="entry name" value="Phosphohistidine domain"/>
    <property type="match status" value="1"/>
</dbReference>